<sequence>MLAAHRDQENLVHSHQVPTKNASSKHLGPKTPGARYPNTPLKVPLNDENGTHMAGGKAVLGTSKNIMGKKQAMATPVGTRRAPLGNKTTNAKARAAAPGGTVKGMVQEIEQSQVKQPSHQKLKPKPVNTAPTKFEVRSDEQESGDLDVEYAPPKPQDLPYESDVFPDGVLTFEGLKPENLLKGYYERYYDPVDENGVRLKDKKFEEQLQQALKEGDERILRDIENTDWSVSDVPETQIMARPKKKQDAQAPKPEQTRLERTAKQYPPTINSRRAASALSMTSTIKERKPRAPLKPVTQAKKPTSFLRPRRKVSTPIEPTKSLPESAVGEAVSRSTLGYSKGRTASSAIKTPRGTLARSASGASVSSDRSDVTITPANFLKSKEAKANKSEEWPRPQFLSIFDVSEESDEDPHTANVVNIVDEFEDFQLKLDDN</sequence>
<feature type="region of interest" description="Disordered" evidence="1">
    <location>
        <begin position="70"/>
        <end position="161"/>
    </location>
</feature>
<feature type="compositionally biased region" description="Polar residues" evidence="1">
    <location>
        <begin position="13"/>
        <end position="24"/>
    </location>
</feature>
<comment type="caution">
    <text evidence="2">The sequence shown here is derived from an EMBL/GenBank/DDBJ whole genome shotgun (WGS) entry which is preliminary data.</text>
</comment>
<gene>
    <name evidence="2" type="ORF">jhhlp_002523</name>
</gene>
<feature type="compositionally biased region" description="Polar residues" evidence="1">
    <location>
        <begin position="267"/>
        <end position="283"/>
    </location>
</feature>
<dbReference type="AlphaFoldDB" id="A0A2N3NE61"/>
<accession>A0A2N3NE61</accession>
<protein>
    <submittedName>
        <fullName evidence="2">Uncharacterized protein</fullName>
    </submittedName>
</protein>
<reference evidence="2 3" key="1">
    <citation type="journal article" date="2017" name="G3 (Bethesda)">
        <title>First Draft Genome Sequence of the Pathogenic Fungus Lomentospora prolificans (Formerly Scedosporium prolificans).</title>
        <authorList>
            <person name="Luo R."/>
            <person name="Zimin A."/>
            <person name="Workman R."/>
            <person name="Fan Y."/>
            <person name="Pertea G."/>
            <person name="Grossman N."/>
            <person name="Wear M.P."/>
            <person name="Jia B."/>
            <person name="Miller H."/>
            <person name="Casadevall A."/>
            <person name="Timp W."/>
            <person name="Zhang S.X."/>
            <person name="Salzberg S.L."/>
        </authorList>
    </citation>
    <scope>NUCLEOTIDE SEQUENCE [LARGE SCALE GENOMIC DNA]</scope>
    <source>
        <strain evidence="2 3">JHH-5317</strain>
    </source>
</reference>
<feature type="compositionally biased region" description="Low complexity" evidence="1">
    <location>
        <begin position="357"/>
        <end position="366"/>
    </location>
</feature>
<feature type="compositionally biased region" description="Polar residues" evidence="1">
    <location>
        <begin position="332"/>
        <end position="348"/>
    </location>
</feature>
<feature type="region of interest" description="Disordered" evidence="1">
    <location>
        <begin position="231"/>
        <end position="374"/>
    </location>
</feature>
<name>A0A2N3NE61_9PEZI</name>
<dbReference type="VEuPathDB" id="FungiDB:jhhlp_002523"/>
<evidence type="ECO:0000256" key="1">
    <source>
        <dbReference type="SAM" id="MobiDB-lite"/>
    </source>
</evidence>
<evidence type="ECO:0000313" key="3">
    <source>
        <dbReference type="Proteomes" id="UP000233524"/>
    </source>
</evidence>
<dbReference type="InParanoid" id="A0A2N3NE61"/>
<dbReference type="EMBL" id="NLAX01000008">
    <property type="protein sequence ID" value="PKS10766.1"/>
    <property type="molecule type" value="Genomic_DNA"/>
</dbReference>
<dbReference type="Proteomes" id="UP000233524">
    <property type="component" value="Unassembled WGS sequence"/>
</dbReference>
<keyword evidence="3" id="KW-1185">Reference proteome</keyword>
<dbReference type="OrthoDB" id="5327145at2759"/>
<evidence type="ECO:0000313" key="2">
    <source>
        <dbReference type="EMBL" id="PKS10766.1"/>
    </source>
</evidence>
<feature type="compositionally biased region" description="Basic and acidic residues" evidence="1">
    <location>
        <begin position="1"/>
        <end position="12"/>
    </location>
</feature>
<proteinExistence type="predicted"/>
<feature type="compositionally biased region" description="Low complexity" evidence="1">
    <location>
        <begin position="86"/>
        <end position="97"/>
    </location>
</feature>
<organism evidence="2 3">
    <name type="scientific">Lomentospora prolificans</name>
    <dbReference type="NCBI Taxonomy" id="41688"/>
    <lineage>
        <taxon>Eukaryota</taxon>
        <taxon>Fungi</taxon>
        <taxon>Dikarya</taxon>
        <taxon>Ascomycota</taxon>
        <taxon>Pezizomycotina</taxon>
        <taxon>Sordariomycetes</taxon>
        <taxon>Hypocreomycetidae</taxon>
        <taxon>Microascales</taxon>
        <taxon>Microascaceae</taxon>
        <taxon>Lomentospora</taxon>
    </lineage>
</organism>
<feature type="region of interest" description="Disordered" evidence="1">
    <location>
        <begin position="1"/>
        <end position="56"/>
    </location>
</feature>